<comment type="caution">
    <text evidence="6">The sequence shown here is derived from an EMBL/GenBank/DDBJ whole genome shotgun (WGS) entry which is preliminary data.</text>
</comment>
<accession>A0AAW0CP50</accession>
<dbReference type="Proteomes" id="UP001383192">
    <property type="component" value="Unassembled WGS sequence"/>
</dbReference>
<keyword evidence="3 5" id="KW-0472">Membrane</keyword>
<keyword evidence="1 5" id="KW-0812">Transmembrane</keyword>
<evidence type="ECO:0000256" key="3">
    <source>
        <dbReference type="ARBA" id="ARBA00023136"/>
    </source>
</evidence>
<organism evidence="6 7">
    <name type="scientific">Paramarasmius palmivorus</name>
    <dbReference type="NCBI Taxonomy" id="297713"/>
    <lineage>
        <taxon>Eukaryota</taxon>
        <taxon>Fungi</taxon>
        <taxon>Dikarya</taxon>
        <taxon>Basidiomycota</taxon>
        <taxon>Agaricomycotina</taxon>
        <taxon>Agaricomycetes</taxon>
        <taxon>Agaricomycetidae</taxon>
        <taxon>Agaricales</taxon>
        <taxon>Marasmiineae</taxon>
        <taxon>Marasmiaceae</taxon>
        <taxon>Paramarasmius</taxon>
    </lineage>
</organism>
<gene>
    <name evidence="6" type="ORF">VNI00_009078</name>
</gene>
<feature type="compositionally biased region" description="Pro residues" evidence="4">
    <location>
        <begin position="61"/>
        <end position="77"/>
    </location>
</feature>
<feature type="region of interest" description="Disordered" evidence="4">
    <location>
        <begin position="1"/>
        <end position="89"/>
    </location>
</feature>
<evidence type="ECO:0000256" key="2">
    <source>
        <dbReference type="ARBA" id="ARBA00022989"/>
    </source>
</evidence>
<reference evidence="6 7" key="1">
    <citation type="submission" date="2024-01" db="EMBL/GenBank/DDBJ databases">
        <title>A draft genome for a cacao thread blight-causing isolate of Paramarasmius palmivorus.</title>
        <authorList>
            <person name="Baruah I.K."/>
            <person name="Bukari Y."/>
            <person name="Amoako-Attah I."/>
            <person name="Meinhardt L.W."/>
            <person name="Bailey B.A."/>
            <person name="Cohen S.P."/>
        </authorList>
    </citation>
    <scope>NUCLEOTIDE SEQUENCE [LARGE SCALE GENOMIC DNA]</scope>
    <source>
        <strain evidence="6 7">GH-12</strain>
    </source>
</reference>
<dbReference type="PANTHER" id="PTHR28263:SF1">
    <property type="entry name" value="GOLGI TO ER TRAFFIC PROTEIN 2"/>
    <property type="match status" value="1"/>
</dbReference>
<evidence type="ECO:0000256" key="4">
    <source>
        <dbReference type="SAM" id="MobiDB-lite"/>
    </source>
</evidence>
<proteinExistence type="predicted"/>
<dbReference type="GO" id="GO:0006890">
    <property type="term" value="P:retrograde vesicle-mediated transport, Golgi to endoplasmic reticulum"/>
    <property type="evidence" value="ECO:0007669"/>
    <property type="project" value="TreeGrafter"/>
</dbReference>
<dbReference type="PANTHER" id="PTHR28263">
    <property type="entry name" value="GOLGI TO ER TRAFFIC PROTEIN 2"/>
    <property type="match status" value="1"/>
</dbReference>
<dbReference type="InterPro" id="IPR028143">
    <property type="entry name" value="Get2/sif1"/>
</dbReference>
<evidence type="ECO:0000256" key="5">
    <source>
        <dbReference type="SAM" id="Phobius"/>
    </source>
</evidence>
<protein>
    <recommendedName>
        <fullName evidence="8">Golgi to ER traffic protein 2</fullName>
    </recommendedName>
</protein>
<dbReference type="AlphaFoldDB" id="A0AAW0CP50"/>
<feature type="transmembrane region" description="Helical" evidence="5">
    <location>
        <begin position="251"/>
        <end position="269"/>
    </location>
</feature>
<sequence length="340" mass="36133">MSSAAAKAEARRKAILSKGSDRLAKLTTSARGEDAPAYLDKPLFSTGVNARNFVGEETTMPTPPARPSPSPGPPSPGPNSNSTSGLDGSVWSEDQQRQLFQALMGGGGGQDFPRGMSPQPGADGAAPELPPELADNPLAAMLFNAMNGGTMPPLPPNALGKPPATGPIPQAQTQTQVAKPKTAFQKLMPLVHLVAIWMLLAYFVFFKEPEAQGELSLLESRDGLSSVWRRWAELAYRDPKANVDSLAAKDWTVAAVPFFWAFMSLQIALHSTRIFKGFDAPRLPTLLAMALPHIPPPFPSIIVNGLKYLQMGSILLDDLAILAVGTGLIIWVAGLFSGSS</sequence>
<name>A0AAW0CP50_9AGAR</name>
<evidence type="ECO:0000313" key="6">
    <source>
        <dbReference type="EMBL" id="KAK7041789.1"/>
    </source>
</evidence>
<dbReference type="EMBL" id="JAYKXP010000032">
    <property type="protein sequence ID" value="KAK7041789.1"/>
    <property type="molecule type" value="Genomic_DNA"/>
</dbReference>
<feature type="region of interest" description="Disordered" evidence="4">
    <location>
        <begin position="103"/>
        <end position="133"/>
    </location>
</feature>
<feature type="transmembrane region" description="Helical" evidence="5">
    <location>
        <begin position="187"/>
        <end position="206"/>
    </location>
</feature>
<evidence type="ECO:0000313" key="7">
    <source>
        <dbReference type="Proteomes" id="UP001383192"/>
    </source>
</evidence>
<feature type="transmembrane region" description="Helical" evidence="5">
    <location>
        <begin position="314"/>
        <end position="336"/>
    </location>
</feature>
<dbReference type="Pfam" id="PF08690">
    <property type="entry name" value="GET2"/>
    <property type="match status" value="1"/>
</dbReference>
<evidence type="ECO:0000256" key="1">
    <source>
        <dbReference type="ARBA" id="ARBA00022692"/>
    </source>
</evidence>
<keyword evidence="7" id="KW-1185">Reference proteome</keyword>
<keyword evidence="2 5" id="KW-1133">Transmembrane helix</keyword>
<evidence type="ECO:0008006" key="8">
    <source>
        <dbReference type="Google" id="ProtNLM"/>
    </source>
</evidence>